<name>X1RR18_9ZZZZ</name>
<sequence length="29" mass="3328">RQIMNKLDISSLAELTKYAIRKGLTSTEF</sequence>
<proteinExistence type="predicted"/>
<reference evidence="2" key="1">
    <citation type="journal article" date="2014" name="Front. Microbiol.">
        <title>High frequency of phylogenetically diverse reductive dehalogenase-homologous genes in deep subseafloor sedimentary metagenomes.</title>
        <authorList>
            <person name="Kawai M."/>
            <person name="Futagami T."/>
            <person name="Toyoda A."/>
            <person name="Takaki Y."/>
            <person name="Nishi S."/>
            <person name="Hori S."/>
            <person name="Arai W."/>
            <person name="Tsubouchi T."/>
            <person name="Morono Y."/>
            <person name="Uchiyama I."/>
            <person name="Ito T."/>
            <person name="Fujiyama A."/>
            <person name="Inagaki F."/>
            <person name="Takami H."/>
        </authorList>
    </citation>
    <scope>NUCLEOTIDE SEQUENCE</scope>
    <source>
        <strain evidence="2">Expedition CK06-06</strain>
    </source>
</reference>
<evidence type="ECO:0000313" key="2">
    <source>
        <dbReference type="EMBL" id="GAI83162.1"/>
    </source>
</evidence>
<organism evidence="2">
    <name type="scientific">marine sediment metagenome</name>
    <dbReference type="NCBI Taxonomy" id="412755"/>
    <lineage>
        <taxon>unclassified sequences</taxon>
        <taxon>metagenomes</taxon>
        <taxon>ecological metagenomes</taxon>
    </lineage>
</organism>
<protein>
    <recommendedName>
        <fullName evidence="1">HTH luxR-type domain-containing protein</fullName>
    </recommendedName>
</protein>
<dbReference type="GO" id="GO:0006355">
    <property type="term" value="P:regulation of DNA-templated transcription"/>
    <property type="evidence" value="ECO:0007669"/>
    <property type="project" value="InterPro"/>
</dbReference>
<dbReference type="EMBL" id="BARW01006971">
    <property type="protein sequence ID" value="GAI83162.1"/>
    <property type="molecule type" value="Genomic_DNA"/>
</dbReference>
<feature type="non-terminal residue" evidence="2">
    <location>
        <position position="1"/>
    </location>
</feature>
<accession>X1RR18</accession>
<gene>
    <name evidence="2" type="ORF">S12H4_14610</name>
</gene>
<dbReference type="AlphaFoldDB" id="X1RR18"/>
<dbReference type="PROSITE" id="PS50043">
    <property type="entry name" value="HTH_LUXR_2"/>
    <property type="match status" value="1"/>
</dbReference>
<comment type="caution">
    <text evidence="2">The sequence shown here is derived from an EMBL/GenBank/DDBJ whole genome shotgun (WGS) entry which is preliminary data.</text>
</comment>
<dbReference type="InterPro" id="IPR000792">
    <property type="entry name" value="Tscrpt_reg_LuxR_C"/>
</dbReference>
<evidence type="ECO:0000259" key="1">
    <source>
        <dbReference type="PROSITE" id="PS50043"/>
    </source>
</evidence>
<feature type="domain" description="HTH luxR-type" evidence="1">
    <location>
        <begin position="1"/>
        <end position="23"/>
    </location>
</feature>